<dbReference type="Proteomes" id="UP000659388">
    <property type="component" value="Unassembled WGS sequence"/>
</dbReference>
<organism evidence="3 4">
    <name type="scientific">Fulvivirga sediminis</name>
    <dbReference type="NCBI Taxonomy" id="2803949"/>
    <lineage>
        <taxon>Bacteria</taxon>
        <taxon>Pseudomonadati</taxon>
        <taxon>Bacteroidota</taxon>
        <taxon>Cytophagia</taxon>
        <taxon>Cytophagales</taxon>
        <taxon>Fulvivirgaceae</taxon>
        <taxon>Fulvivirga</taxon>
    </lineage>
</organism>
<evidence type="ECO:0000313" key="4">
    <source>
        <dbReference type="Proteomes" id="UP000659388"/>
    </source>
</evidence>
<dbReference type="InterPro" id="IPR037143">
    <property type="entry name" value="4-PPantetheinyl_Trfase_dom_sf"/>
</dbReference>
<sequence length="212" mass="24763">MPLHKIEKINSNRFLALWHIEESYEHLFEAVKKETEEYTMLTAFRHEDKKKEWLACRLTIMSLCQELNLPYHGVVKDEHGKPFLKGCDAEISLSHSYPYVSVLLDLKTDVGIDLEQKKEKLIKVQHKFLSEAETQNADNNIEKLGIYWCAKEALYKICSSEKLSFKENIKIAPFDLKPKGTIFGKIIVNSITKSYELEYRVEENYILAFNIN</sequence>
<gene>
    <name evidence="3" type="ORF">JL102_10350</name>
</gene>
<dbReference type="Pfam" id="PF01648">
    <property type="entry name" value="ACPS"/>
    <property type="match status" value="1"/>
</dbReference>
<feature type="domain" description="4'-phosphopantetheinyl transferase" evidence="2">
    <location>
        <begin position="110"/>
        <end position="208"/>
    </location>
</feature>
<evidence type="ECO:0000259" key="2">
    <source>
        <dbReference type="Pfam" id="PF01648"/>
    </source>
</evidence>
<comment type="caution">
    <text evidence="3">The sequence shown here is derived from an EMBL/GenBank/DDBJ whole genome shotgun (WGS) entry which is preliminary data.</text>
</comment>
<keyword evidence="4" id="KW-1185">Reference proteome</keyword>
<evidence type="ECO:0000256" key="1">
    <source>
        <dbReference type="ARBA" id="ARBA00022679"/>
    </source>
</evidence>
<name>A0A937F9L1_9BACT</name>
<dbReference type="GO" id="GO:0008897">
    <property type="term" value="F:holo-[acyl-carrier-protein] synthase activity"/>
    <property type="evidence" value="ECO:0007669"/>
    <property type="project" value="InterPro"/>
</dbReference>
<reference evidence="3" key="1">
    <citation type="submission" date="2021-01" db="EMBL/GenBank/DDBJ databases">
        <title>Fulvivirga kasyanovii gen. nov., sp nov., a novel member of the phylum Bacteroidetes isolated from seawater in a mussel farm.</title>
        <authorList>
            <person name="Zhao L.-H."/>
            <person name="Wang Z.-J."/>
        </authorList>
    </citation>
    <scope>NUCLEOTIDE SEQUENCE</scope>
    <source>
        <strain evidence="3">2943</strain>
    </source>
</reference>
<keyword evidence="1 3" id="KW-0808">Transferase</keyword>
<dbReference type="GO" id="GO:0000287">
    <property type="term" value="F:magnesium ion binding"/>
    <property type="evidence" value="ECO:0007669"/>
    <property type="project" value="InterPro"/>
</dbReference>
<accession>A0A937F9L1</accession>
<dbReference type="SUPFAM" id="SSF56214">
    <property type="entry name" value="4'-phosphopantetheinyl transferase"/>
    <property type="match status" value="2"/>
</dbReference>
<dbReference type="InterPro" id="IPR008278">
    <property type="entry name" value="4-PPantetheinyl_Trfase_dom"/>
</dbReference>
<dbReference type="Gene3D" id="3.90.470.20">
    <property type="entry name" value="4'-phosphopantetheinyl transferase domain"/>
    <property type="match status" value="2"/>
</dbReference>
<protein>
    <submittedName>
        <fullName evidence="3">4'-phosphopantetheinyl transferase superfamily protein</fullName>
    </submittedName>
</protein>
<dbReference type="EMBL" id="JAESIY010000005">
    <property type="protein sequence ID" value="MBL3656533.1"/>
    <property type="molecule type" value="Genomic_DNA"/>
</dbReference>
<evidence type="ECO:0000313" key="3">
    <source>
        <dbReference type="EMBL" id="MBL3656533.1"/>
    </source>
</evidence>
<dbReference type="RefSeq" id="WP_202244324.1">
    <property type="nucleotide sequence ID" value="NZ_JAESIY010000005.1"/>
</dbReference>
<proteinExistence type="predicted"/>
<dbReference type="AlphaFoldDB" id="A0A937F9L1"/>